<gene>
    <name evidence="3" type="ORF">PHJA_003003400</name>
</gene>
<evidence type="ECO:0000313" key="3">
    <source>
        <dbReference type="EMBL" id="GFQ08594.1"/>
    </source>
</evidence>
<dbReference type="InterPro" id="IPR036047">
    <property type="entry name" value="F-box-like_dom_sf"/>
</dbReference>
<accession>A0A830DMS5</accession>
<sequence>MSSNKRLKETQIDRLSELPDHLIIQIFSLLEVKQSAITSVLSKRWRYFWRESPRLIFREESSRSKKVGDFVNGVNRALLAVCGRMGLETLEFEFLDNYNSYNLDVDVWVRFAVKNRVKQVSLLLDSHSYPMYTLPQMMFHNLYLKRLTLQRCALDPRRTIVWPSLTELHIKNVELQEHVIGKILSGCPVLYRLVLEYCWGFKCLEVGSKSLYELEVCDRKDGLYHSEPLLRISAPYVQTLCVSMDAKGRNLCFGNISCLVKATIGFIGSNWVTDTEEVVDNTKKLLEETRHVKEVKTRGGYSQVCIDAHYIC</sequence>
<evidence type="ECO:0000313" key="4">
    <source>
        <dbReference type="Proteomes" id="UP000653305"/>
    </source>
</evidence>
<dbReference type="PROSITE" id="PS50835">
    <property type="entry name" value="IG_LIKE"/>
    <property type="match status" value="1"/>
</dbReference>
<dbReference type="InterPro" id="IPR001810">
    <property type="entry name" value="F-box_dom"/>
</dbReference>
<dbReference type="PROSITE" id="PS50181">
    <property type="entry name" value="FBOX"/>
    <property type="match status" value="1"/>
</dbReference>
<proteinExistence type="predicted"/>
<dbReference type="SUPFAM" id="SSF81383">
    <property type="entry name" value="F-box domain"/>
    <property type="match status" value="1"/>
</dbReference>
<dbReference type="CDD" id="cd22160">
    <property type="entry name" value="F-box_AtFBL13-like"/>
    <property type="match status" value="1"/>
</dbReference>
<dbReference type="AlphaFoldDB" id="A0A830DMS5"/>
<dbReference type="SMART" id="SM00256">
    <property type="entry name" value="FBOX"/>
    <property type="match status" value="1"/>
</dbReference>
<dbReference type="InterPro" id="IPR053772">
    <property type="entry name" value="At1g61320/At1g61330-like"/>
</dbReference>
<dbReference type="PANTHER" id="PTHR34145">
    <property type="entry name" value="OS02G0105600 PROTEIN"/>
    <property type="match status" value="1"/>
</dbReference>
<dbReference type="Pfam" id="PF00646">
    <property type="entry name" value="F-box"/>
    <property type="match status" value="1"/>
</dbReference>
<name>A0A830DMS5_9LAMI</name>
<dbReference type="InterPro" id="IPR055357">
    <property type="entry name" value="LRR_At1g61320_AtMIF1"/>
</dbReference>
<evidence type="ECO:0000259" key="2">
    <source>
        <dbReference type="PROSITE" id="PS50835"/>
    </source>
</evidence>
<dbReference type="OrthoDB" id="1705403at2759"/>
<dbReference type="Pfam" id="PF23622">
    <property type="entry name" value="LRR_At1g61320_AtMIF1"/>
    <property type="match status" value="1"/>
</dbReference>
<protein>
    <submittedName>
        <fullName evidence="3">Putative F-box protein at1g49610</fullName>
    </submittedName>
</protein>
<reference evidence="3" key="1">
    <citation type="submission" date="2020-07" db="EMBL/GenBank/DDBJ databases">
        <title>Ethylene signaling mediates host invasion by parasitic plants.</title>
        <authorList>
            <person name="Yoshida S."/>
        </authorList>
    </citation>
    <scope>NUCLEOTIDE SEQUENCE</scope>
    <source>
        <strain evidence="3">Okayama</strain>
    </source>
</reference>
<dbReference type="Gene3D" id="1.20.1280.50">
    <property type="match status" value="1"/>
</dbReference>
<dbReference type="EMBL" id="BMAC01007427">
    <property type="protein sequence ID" value="GFQ08594.1"/>
    <property type="molecule type" value="Genomic_DNA"/>
</dbReference>
<feature type="domain" description="F-box" evidence="1">
    <location>
        <begin position="12"/>
        <end position="60"/>
    </location>
</feature>
<organism evidence="3 4">
    <name type="scientific">Phtheirospermum japonicum</name>
    <dbReference type="NCBI Taxonomy" id="374723"/>
    <lineage>
        <taxon>Eukaryota</taxon>
        <taxon>Viridiplantae</taxon>
        <taxon>Streptophyta</taxon>
        <taxon>Embryophyta</taxon>
        <taxon>Tracheophyta</taxon>
        <taxon>Spermatophyta</taxon>
        <taxon>Magnoliopsida</taxon>
        <taxon>eudicotyledons</taxon>
        <taxon>Gunneridae</taxon>
        <taxon>Pentapetalae</taxon>
        <taxon>asterids</taxon>
        <taxon>lamiids</taxon>
        <taxon>Lamiales</taxon>
        <taxon>Orobanchaceae</taxon>
        <taxon>Orobanchaceae incertae sedis</taxon>
        <taxon>Phtheirospermum</taxon>
    </lineage>
</organism>
<dbReference type="Proteomes" id="UP000653305">
    <property type="component" value="Unassembled WGS sequence"/>
</dbReference>
<dbReference type="InterPro" id="IPR007110">
    <property type="entry name" value="Ig-like_dom"/>
</dbReference>
<feature type="domain" description="Ig-like" evidence="2">
    <location>
        <begin position="235"/>
        <end position="312"/>
    </location>
</feature>
<evidence type="ECO:0000259" key="1">
    <source>
        <dbReference type="PROSITE" id="PS50181"/>
    </source>
</evidence>
<keyword evidence="4" id="KW-1185">Reference proteome</keyword>
<comment type="caution">
    <text evidence="3">The sequence shown here is derived from an EMBL/GenBank/DDBJ whole genome shotgun (WGS) entry which is preliminary data.</text>
</comment>
<dbReference type="InterPro" id="IPR053781">
    <property type="entry name" value="F-box_AtFBL13-like"/>
</dbReference>
<dbReference type="SUPFAM" id="SSF52058">
    <property type="entry name" value="L domain-like"/>
    <property type="match status" value="1"/>
</dbReference>